<reference evidence="4" key="1">
    <citation type="journal article" date="2019" name="Int. J. Syst. Evol. Microbiol.">
        <title>The Global Catalogue of Microorganisms (GCM) 10K type strain sequencing project: providing services to taxonomists for standard genome sequencing and annotation.</title>
        <authorList>
            <consortium name="The Broad Institute Genomics Platform"/>
            <consortium name="The Broad Institute Genome Sequencing Center for Infectious Disease"/>
            <person name="Wu L."/>
            <person name="Ma J."/>
        </authorList>
    </citation>
    <scope>NUCLEOTIDE SEQUENCE [LARGE SCALE GENOMIC DNA]</scope>
    <source>
        <strain evidence="4">KCTC 42441</strain>
    </source>
</reference>
<dbReference type="RefSeq" id="WP_386742458.1">
    <property type="nucleotide sequence ID" value="NZ_JBHRYA010000003.1"/>
</dbReference>
<feature type="region of interest" description="Disordered" evidence="1">
    <location>
        <begin position="44"/>
        <end position="63"/>
    </location>
</feature>
<evidence type="ECO:0000256" key="2">
    <source>
        <dbReference type="SAM" id="Phobius"/>
    </source>
</evidence>
<evidence type="ECO:0000256" key="1">
    <source>
        <dbReference type="SAM" id="MobiDB-lite"/>
    </source>
</evidence>
<dbReference type="EMBL" id="JBHRYA010000003">
    <property type="protein sequence ID" value="MFC3715332.1"/>
    <property type="molecule type" value="Genomic_DNA"/>
</dbReference>
<gene>
    <name evidence="3" type="ORF">ACFONC_04110</name>
</gene>
<comment type="caution">
    <text evidence="3">The sequence shown here is derived from an EMBL/GenBank/DDBJ whole genome shotgun (WGS) entry which is preliminary data.</text>
</comment>
<keyword evidence="2" id="KW-0472">Membrane</keyword>
<evidence type="ECO:0000313" key="4">
    <source>
        <dbReference type="Proteomes" id="UP001595705"/>
    </source>
</evidence>
<evidence type="ECO:0000313" key="3">
    <source>
        <dbReference type="EMBL" id="MFC3715332.1"/>
    </source>
</evidence>
<keyword evidence="2" id="KW-0812">Transmembrane</keyword>
<keyword evidence="2" id="KW-1133">Transmembrane helix</keyword>
<protein>
    <recommendedName>
        <fullName evidence="5">DUF3379 domain-containing protein</fullName>
    </recommendedName>
</protein>
<proteinExistence type="predicted"/>
<organism evidence="3 4">
    <name type="scientific">Luteimonas soli</name>
    <dbReference type="NCBI Taxonomy" id="1648966"/>
    <lineage>
        <taxon>Bacteria</taxon>
        <taxon>Pseudomonadati</taxon>
        <taxon>Pseudomonadota</taxon>
        <taxon>Gammaproteobacteria</taxon>
        <taxon>Lysobacterales</taxon>
        <taxon>Lysobacteraceae</taxon>
        <taxon>Luteimonas</taxon>
    </lineage>
</organism>
<feature type="transmembrane region" description="Helical" evidence="2">
    <location>
        <begin position="71"/>
        <end position="91"/>
    </location>
</feature>
<name>A0ABV7XGU4_9GAMM</name>
<keyword evidence="4" id="KW-1185">Reference proteome</keyword>
<accession>A0ABV7XGU4</accession>
<sequence length="186" mass="20042">MNIDHDHDAPLPDDLRRSLQALRRDAAPASDLWPGIRARIEENAQPAPPPAAATPLPAHARGGWSRRTRRLAGLATAASLAAALAIAWTVAPPSAPQPSQGVAASVILQEAAHMTDEYRTAWSAFDARRPADVDASALHEIDRGAAAVRAALHQDPDARYLFNRLQSLYAQRLDLSRRLSTTTIST</sequence>
<evidence type="ECO:0008006" key="5">
    <source>
        <dbReference type="Google" id="ProtNLM"/>
    </source>
</evidence>
<dbReference type="Proteomes" id="UP001595705">
    <property type="component" value="Unassembled WGS sequence"/>
</dbReference>